<dbReference type="OrthoDB" id="5842031at2759"/>
<name>A0A1J1I429_9DIPT</name>
<proteinExistence type="predicted"/>
<feature type="DNA-binding region" description="DM" evidence="5">
    <location>
        <begin position="10"/>
        <end position="57"/>
    </location>
</feature>
<dbReference type="PROSITE" id="PS50809">
    <property type="entry name" value="DM_2"/>
    <property type="match status" value="2"/>
</dbReference>
<gene>
    <name evidence="7" type="primary">similar to Protein doublesex</name>
    <name evidence="7" type="ORF">CLUMA_CG008542</name>
</gene>
<dbReference type="Pfam" id="PF00751">
    <property type="entry name" value="DM"/>
    <property type="match status" value="2"/>
</dbReference>
<evidence type="ECO:0000256" key="4">
    <source>
        <dbReference type="ARBA" id="ARBA00023242"/>
    </source>
</evidence>
<dbReference type="PANTHER" id="PTHR12322">
    <property type="entry name" value="DOUBLESEX AND MAB-3 RELATED TRANSCRIPTION FACTOR DMRT"/>
    <property type="match status" value="1"/>
</dbReference>
<dbReference type="AlphaFoldDB" id="A0A1J1I429"/>
<comment type="subcellular location">
    <subcellularLocation>
        <location evidence="5">Nucleus</location>
    </subcellularLocation>
</comment>
<protein>
    <submittedName>
        <fullName evidence="7">CLUMA_CG008542, isoform A</fullName>
    </submittedName>
</protein>
<feature type="DNA-binding region" description="DM" evidence="5">
    <location>
        <begin position="122"/>
        <end position="169"/>
    </location>
</feature>
<dbReference type="InterPro" id="IPR001275">
    <property type="entry name" value="DM_DNA-bd"/>
</dbReference>
<feature type="domain" description="DM" evidence="6">
    <location>
        <begin position="122"/>
        <end position="169"/>
    </location>
</feature>
<dbReference type="GO" id="GO:0007548">
    <property type="term" value="P:sex differentiation"/>
    <property type="evidence" value="ECO:0007669"/>
    <property type="project" value="TreeGrafter"/>
</dbReference>
<evidence type="ECO:0000313" key="7">
    <source>
        <dbReference type="EMBL" id="CRK95064.1"/>
    </source>
</evidence>
<dbReference type="SUPFAM" id="SSF82927">
    <property type="entry name" value="Cysteine-rich DNA binding domain, (DM domain)"/>
    <property type="match status" value="2"/>
</dbReference>
<evidence type="ECO:0000256" key="5">
    <source>
        <dbReference type="PROSITE-ProRule" id="PRU00070"/>
    </source>
</evidence>
<keyword evidence="4 5" id="KW-0539">Nucleus</keyword>
<dbReference type="STRING" id="568069.A0A1J1I429"/>
<evidence type="ECO:0000259" key="6">
    <source>
        <dbReference type="PROSITE" id="PS50809"/>
    </source>
</evidence>
<dbReference type="GO" id="GO:0000981">
    <property type="term" value="F:DNA-binding transcription factor activity, RNA polymerase II-specific"/>
    <property type="evidence" value="ECO:0007669"/>
    <property type="project" value="TreeGrafter"/>
</dbReference>
<evidence type="ECO:0000256" key="3">
    <source>
        <dbReference type="ARBA" id="ARBA00023125"/>
    </source>
</evidence>
<dbReference type="PANTHER" id="PTHR12322:SF53">
    <property type="entry name" value="DOUBLESEX-MAB RELATED 11E"/>
    <property type="match status" value="1"/>
</dbReference>
<dbReference type="SMART" id="SM00301">
    <property type="entry name" value="DM"/>
    <property type="match status" value="2"/>
</dbReference>
<feature type="domain" description="DM" evidence="6">
    <location>
        <begin position="10"/>
        <end position="57"/>
    </location>
</feature>
<dbReference type="GO" id="GO:0005634">
    <property type="term" value="C:nucleus"/>
    <property type="evidence" value="ECO:0007669"/>
    <property type="project" value="UniProtKB-SubCell"/>
</dbReference>
<dbReference type="InterPro" id="IPR026607">
    <property type="entry name" value="DMRT"/>
</dbReference>
<reference evidence="7 8" key="1">
    <citation type="submission" date="2015-04" db="EMBL/GenBank/DDBJ databases">
        <authorList>
            <person name="Syromyatnikov M.Y."/>
            <person name="Popov V.N."/>
        </authorList>
    </citation>
    <scope>NUCLEOTIDE SEQUENCE [LARGE SCALE GENOMIC DNA]</scope>
</reference>
<dbReference type="GO" id="GO:0046872">
    <property type="term" value="F:metal ion binding"/>
    <property type="evidence" value="ECO:0007669"/>
    <property type="project" value="UniProtKB-KW"/>
</dbReference>
<dbReference type="InterPro" id="IPR036407">
    <property type="entry name" value="DM_DNA-bd_sf"/>
</dbReference>
<dbReference type="EMBL" id="CVRI01000040">
    <property type="protein sequence ID" value="CRK95064.1"/>
    <property type="molecule type" value="Genomic_DNA"/>
</dbReference>
<sequence length="300" mass="34707">MGGIRNYQVCARCRNHNIRNILKGHKKNCPFKLCTCDKCLVTRDRQSFIAREIAMHRYEIKNKTDMESETVQSLKLNIVRSKSTEEKSSSSSSGESGGVVESVRKYMKISERNGEVRRDQLCSRCRNHGEHRLLKGHKNICPFANCICDKCEITLKRREIMAKQIKDYRSNRLSDSIISSPETETSSEIDNDFDKLNVEQFVDYEPVENRDLFFMIQSLYEKYGIQSSETKIQLIYAFAHLAKGNWSEIEKALEKGSSYARKYSVQHNLIAYQNNTLMNSHMLSYDPNAVARVKQPDNSF</sequence>
<dbReference type="GO" id="GO:0000978">
    <property type="term" value="F:RNA polymerase II cis-regulatory region sequence-specific DNA binding"/>
    <property type="evidence" value="ECO:0007669"/>
    <property type="project" value="TreeGrafter"/>
</dbReference>
<evidence type="ECO:0000256" key="1">
    <source>
        <dbReference type="ARBA" id="ARBA00022723"/>
    </source>
</evidence>
<evidence type="ECO:0000256" key="2">
    <source>
        <dbReference type="ARBA" id="ARBA00022833"/>
    </source>
</evidence>
<accession>A0A1J1I429</accession>
<keyword evidence="1 5" id="KW-0479">Metal-binding</keyword>
<keyword evidence="2 5" id="KW-0862">Zinc</keyword>
<keyword evidence="3 5" id="KW-0238">DNA-binding</keyword>
<dbReference type="PROSITE" id="PS40000">
    <property type="entry name" value="DM_1"/>
    <property type="match status" value="2"/>
</dbReference>
<keyword evidence="8" id="KW-1185">Reference proteome</keyword>
<dbReference type="Proteomes" id="UP000183832">
    <property type="component" value="Unassembled WGS sequence"/>
</dbReference>
<organism evidence="7 8">
    <name type="scientific">Clunio marinus</name>
    <dbReference type="NCBI Taxonomy" id="568069"/>
    <lineage>
        <taxon>Eukaryota</taxon>
        <taxon>Metazoa</taxon>
        <taxon>Ecdysozoa</taxon>
        <taxon>Arthropoda</taxon>
        <taxon>Hexapoda</taxon>
        <taxon>Insecta</taxon>
        <taxon>Pterygota</taxon>
        <taxon>Neoptera</taxon>
        <taxon>Endopterygota</taxon>
        <taxon>Diptera</taxon>
        <taxon>Nematocera</taxon>
        <taxon>Chironomoidea</taxon>
        <taxon>Chironomidae</taxon>
        <taxon>Clunio</taxon>
    </lineage>
</organism>
<evidence type="ECO:0000313" key="8">
    <source>
        <dbReference type="Proteomes" id="UP000183832"/>
    </source>
</evidence>
<dbReference type="Gene3D" id="4.10.1040.10">
    <property type="entry name" value="DM DNA-binding domain"/>
    <property type="match status" value="2"/>
</dbReference>